<name>A0A6M5YB13_9BACT</name>
<keyword evidence="2" id="KW-1185">Reference proteome</keyword>
<protein>
    <submittedName>
        <fullName evidence="1">Heavy metal transport/detoxification protein</fullName>
    </submittedName>
</protein>
<organism evidence="1 2">
    <name type="scientific">Spirosoma taeanense</name>
    <dbReference type="NCBI Taxonomy" id="2735870"/>
    <lineage>
        <taxon>Bacteria</taxon>
        <taxon>Pseudomonadati</taxon>
        <taxon>Bacteroidota</taxon>
        <taxon>Cytophagia</taxon>
        <taxon>Cytophagales</taxon>
        <taxon>Cytophagaceae</taxon>
        <taxon>Spirosoma</taxon>
    </lineage>
</organism>
<dbReference type="Proteomes" id="UP000502756">
    <property type="component" value="Chromosome"/>
</dbReference>
<proteinExistence type="predicted"/>
<dbReference type="EMBL" id="CP053435">
    <property type="protein sequence ID" value="QJW90470.1"/>
    <property type="molecule type" value="Genomic_DNA"/>
</dbReference>
<dbReference type="Gene3D" id="3.30.70.100">
    <property type="match status" value="1"/>
</dbReference>
<accession>A0A6M5YB13</accession>
<dbReference type="AlphaFoldDB" id="A0A6M5YB13"/>
<dbReference type="InterPro" id="IPR036163">
    <property type="entry name" value="HMA_dom_sf"/>
</dbReference>
<reference evidence="1 2" key="1">
    <citation type="submission" date="2020-05" db="EMBL/GenBank/DDBJ databases">
        <title>Genome sequencing of Spirosoma sp. TS118.</title>
        <authorList>
            <person name="Lee J.-H."/>
            <person name="Jeong S."/>
            <person name="Zhao L."/>
            <person name="Jung J.-H."/>
            <person name="Kim M.-K."/>
            <person name="Lim S."/>
        </authorList>
    </citation>
    <scope>NUCLEOTIDE SEQUENCE [LARGE SCALE GENOMIC DNA]</scope>
    <source>
        <strain evidence="1 2">TS118</strain>
    </source>
</reference>
<dbReference type="GO" id="GO:0046872">
    <property type="term" value="F:metal ion binding"/>
    <property type="evidence" value="ECO:0007669"/>
    <property type="project" value="InterPro"/>
</dbReference>
<evidence type="ECO:0000313" key="2">
    <source>
        <dbReference type="Proteomes" id="UP000502756"/>
    </source>
</evidence>
<gene>
    <name evidence="1" type="ORF">HNV11_14320</name>
</gene>
<dbReference type="KEGG" id="stae:HNV11_14320"/>
<dbReference type="SUPFAM" id="SSF55008">
    <property type="entry name" value="HMA, heavy metal-associated domain"/>
    <property type="match status" value="1"/>
</dbReference>
<dbReference type="RefSeq" id="WP_171740314.1">
    <property type="nucleotide sequence ID" value="NZ_CP053435.1"/>
</dbReference>
<evidence type="ECO:0000313" key="1">
    <source>
        <dbReference type="EMBL" id="QJW90470.1"/>
    </source>
</evidence>
<sequence>MKSVEFKTNIKCGGCVAVVTPYLNKAVGEGRWQVNTQSPDKRLTAETEDATAVRLAVEQAGYKAERL</sequence>